<dbReference type="SUPFAM" id="SSF53254">
    <property type="entry name" value="Phosphoglycerate mutase-like"/>
    <property type="match status" value="1"/>
</dbReference>
<organism evidence="3 4">
    <name type="scientific">Lasallia pustulata</name>
    <dbReference type="NCBI Taxonomy" id="136370"/>
    <lineage>
        <taxon>Eukaryota</taxon>
        <taxon>Fungi</taxon>
        <taxon>Dikarya</taxon>
        <taxon>Ascomycota</taxon>
        <taxon>Pezizomycotina</taxon>
        <taxon>Lecanoromycetes</taxon>
        <taxon>OSLEUM clade</taxon>
        <taxon>Umbilicariomycetidae</taxon>
        <taxon>Umbilicariales</taxon>
        <taxon>Umbilicariaceae</taxon>
        <taxon>Lasallia</taxon>
    </lineage>
</organism>
<accession>A0A1W5CY84</accession>
<evidence type="ECO:0000256" key="1">
    <source>
        <dbReference type="ARBA" id="ARBA00005375"/>
    </source>
</evidence>
<dbReference type="Pfam" id="PF00328">
    <property type="entry name" value="His_Phos_2"/>
    <property type="match status" value="1"/>
</dbReference>
<dbReference type="AlphaFoldDB" id="A0A1W5CY84"/>
<dbReference type="Gene3D" id="3.40.50.1240">
    <property type="entry name" value="Phosphoglycerate mutase-like"/>
    <property type="match status" value="1"/>
</dbReference>
<dbReference type="CDD" id="cd07061">
    <property type="entry name" value="HP_HAP_like"/>
    <property type="match status" value="1"/>
</dbReference>
<feature type="signal peptide" evidence="2">
    <location>
        <begin position="1"/>
        <end position="20"/>
    </location>
</feature>
<dbReference type="EMBL" id="FWEW01000824">
    <property type="protein sequence ID" value="SLM35828.1"/>
    <property type="molecule type" value="Genomic_DNA"/>
</dbReference>
<dbReference type="InterPro" id="IPR000560">
    <property type="entry name" value="His_Pase_clade-2"/>
</dbReference>
<dbReference type="PANTHER" id="PTHR11567">
    <property type="entry name" value="ACID PHOSPHATASE-RELATED"/>
    <property type="match status" value="1"/>
</dbReference>
<dbReference type="PANTHER" id="PTHR11567:SF142">
    <property type="entry name" value="PHOSPHOGLYCERATE MUTASE-LIKE PROTEIN"/>
    <property type="match status" value="1"/>
</dbReference>
<dbReference type="InterPro" id="IPR050645">
    <property type="entry name" value="Histidine_acid_phosphatase"/>
</dbReference>
<keyword evidence="2" id="KW-0732">Signal</keyword>
<evidence type="ECO:0000256" key="2">
    <source>
        <dbReference type="SAM" id="SignalP"/>
    </source>
</evidence>
<reference evidence="4" key="1">
    <citation type="submission" date="2017-03" db="EMBL/GenBank/DDBJ databases">
        <authorList>
            <person name="Sharma R."/>
            <person name="Thines M."/>
        </authorList>
    </citation>
    <scope>NUCLEOTIDE SEQUENCE [LARGE SCALE GENOMIC DNA]</scope>
</reference>
<evidence type="ECO:0000313" key="4">
    <source>
        <dbReference type="Proteomes" id="UP000192927"/>
    </source>
</evidence>
<keyword evidence="4" id="KW-1185">Reference proteome</keyword>
<proteinExistence type="inferred from homology"/>
<comment type="similarity">
    <text evidence="1">Belongs to the histidine acid phosphatase family.</text>
</comment>
<name>A0A1W5CY84_9LECA</name>
<dbReference type="Proteomes" id="UP000192927">
    <property type="component" value="Unassembled WGS sequence"/>
</dbReference>
<feature type="chain" id="PRO_5012325783" evidence="2">
    <location>
        <begin position="21"/>
        <end position="398"/>
    </location>
</feature>
<evidence type="ECO:0000313" key="3">
    <source>
        <dbReference type="EMBL" id="SLM35828.1"/>
    </source>
</evidence>
<sequence length="398" mass="42769">MHASQALLLTLALPIAPAAAQTVLGVYIFSRHGDRTSKSTPPTVLTDLGYQQVFTSGTYFRNRYIADGAPSQIAGIEPNVVKYSQISASAPLDTVLMPSAQGFLQGLYPPVGPTLGSQKLANGMTVQSPLNGYQLIPIAQVTTGATSESTGWLQGASNCANAIVNSNEYFSTPEYMSLLNSTADFYKSLTPLVNNTFSPNQISYKNAYIIYDLLNVATIHNSTVLKSPLLPPSTLQQLRTLADTHEYNLAFNQTSPVRAITGATLAAQILQSLNTTIHTSGSPQLTLQLGAYASFESFFGLANLTSTNADFYGIPDYASTMTFELSTNTSSSTTTPIPPPDQINVRFLFHNGTTSNSSEPTAYPLFGQSSLYLPWTTFVASMNAFAVGSQAQWTRVEM</sequence>
<dbReference type="GO" id="GO:0016791">
    <property type="term" value="F:phosphatase activity"/>
    <property type="evidence" value="ECO:0007669"/>
    <property type="project" value="TreeGrafter"/>
</dbReference>
<dbReference type="InterPro" id="IPR029033">
    <property type="entry name" value="His_PPase_superfam"/>
</dbReference>
<protein>
    <submittedName>
        <fullName evidence="3">Histidine phosphatase superfamily, clade-2</fullName>
    </submittedName>
</protein>